<evidence type="ECO:0000256" key="2">
    <source>
        <dbReference type="ARBA" id="ARBA00022448"/>
    </source>
</evidence>
<evidence type="ECO:0000256" key="4">
    <source>
        <dbReference type="ARBA" id="ARBA00022692"/>
    </source>
</evidence>
<evidence type="ECO:0000256" key="8">
    <source>
        <dbReference type="ARBA" id="ARBA00023170"/>
    </source>
</evidence>
<evidence type="ECO:0000256" key="6">
    <source>
        <dbReference type="ARBA" id="ARBA00023077"/>
    </source>
</evidence>
<proteinExistence type="predicted"/>
<evidence type="ECO:0000256" key="1">
    <source>
        <dbReference type="ARBA" id="ARBA00004571"/>
    </source>
</evidence>
<evidence type="ECO:0000256" key="9">
    <source>
        <dbReference type="ARBA" id="ARBA00023237"/>
    </source>
</evidence>
<dbReference type="SUPFAM" id="SSF56935">
    <property type="entry name" value="Porins"/>
    <property type="match status" value="1"/>
</dbReference>
<dbReference type="PANTHER" id="PTHR30069:SF29">
    <property type="entry name" value="HEMOGLOBIN AND HEMOGLOBIN-HAPTOGLOBIN-BINDING PROTEIN 1-RELATED"/>
    <property type="match status" value="1"/>
</dbReference>
<reference evidence="12 13" key="1">
    <citation type="submission" date="2018-12" db="EMBL/GenBank/DDBJ databases">
        <title>Marinifilum JC070 sp. nov., a marine bacterium isolated from Yongle Blue Hole in the South China Sea.</title>
        <authorList>
            <person name="Fu T."/>
        </authorList>
    </citation>
    <scope>NUCLEOTIDE SEQUENCE [LARGE SCALE GENOMIC DNA]</scope>
    <source>
        <strain evidence="12 13">JC070</strain>
    </source>
</reference>
<keyword evidence="9" id="KW-0998">Cell outer membrane</keyword>
<gene>
    <name evidence="12" type="ORF">ELS83_14025</name>
</gene>
<keyword evidence="2" id="KW-0813">Transport</keyword>
<keyword evidence="7 10" id="KW-0472">Membrane</keyword>
<dbReference type="Gene3D" id="2.40.170.20">
    <property type="entry name" value="TonB-dependent receptor, beta-barrel domain"/>
    <property type="match status" value="1"/>
</dbReference>
<comment type="subcellular location">
    <subcellularLocation>
        <location evidence="1">Cell outer membrane</location>
        <topology evidence="1">Multi-pass membrane protein</topology>
    </subcellularLocation>
</comment>
<feature type="transmembrane region" description="Helical" evidence="10">
    <location>
        <begin position="20"/>
        <end position="39"/>
    </location>
</feature>
<evidence type="ECO:0000313" key="13">
    <source>
        <dbReference type="Proteomes" id="UP000732105"/>
    </source>
</evidence>
<dbReference type="PANTHER" id="PTHR30069">
    <property type="entry name" value="TONB-DEPENDENT OUTER MEMBRANE RECEPTOR"/>
    <property type="match status" value="1"/>
</dbReference>
<dbReference type="InterPro" id="IPR036942">
    <property type="entry name" value="Beta-barrel_TonB_sf"/>
</dbReference>
<sequence length="811" mass="92922">MIRTLRFTYQTNFNRMKERFYYTILLVICSLATIGQEHISISGIVLESDTKKAIPSCNVIVRNGQTRLKTGTISQGDGTFLIHIKKSPGETVDLQISHINYQNKSIQLSADKDQQVKIYLKHKDYALSNVNVYSDHLPENRGNVFSFSPEQAKSSISIAGEPDVIRHLSGLPGVAQGIEGTLGLFVRGSNNGSNRVEFNGVPFYSYSHLVGLFSAFPSEVIKQSTFRPGGIPAQSGDLSSSILQITKKKAKADSLKGKISLSPYLVGAYLAFPLKKEKVSLQLSTRHSILPYILNGIADLNEDEDVEEEQMKAQVMDFTAILDWQVNQHNSIDLMLYASNDYFDFKDESNQNKLNWGSKVAKLAWECQLSPVLEWRTKSYFSHSYSARESIYFNEYRSDHHPESQLKLGTKLNEWCVNSELQYDFTDRLKMTTGLNYQNRAFHPASEKTLYEQNSHSKSSPDLKVGLLAAYANFRYHIPQKMELMAGYRHTIQSGDNSSKVSNFDLRFLADIYLHKKMGIELTFDKLTQYYHVLEGLPTGWSLNVLIPSSDLHPEEVTKQLYAGFFLKEQQKDINFQLTLGAYYRKMKNLLSYKNSINLFGLNDATWEDEVDVGKGYSYGVELSGSLQAKKLGATMAYTLSKSDRKFKEINQGKSYPFKFDRRHILNLQTKYTVAEKINKKNQKVKQFVNAVLAFSTGHKTTLPVSSYQGVLPPYWNQRANGWTLPIEADNNAYHRQEMTARNAYKMKDYFRIDLAYTFVKYRKKSKRELSISIFNVLNRKNPYLYFYDEERWQQLSIVPIMPSVRWSLSF</sequence>
<keyword evidence="6" id="KW-0798">TonB box</keyword>
<dbReference type="InterPro" id="IPR008969">
    <property type="entry name" value="CarboxyPept-like_regulatory"/>
</dbReference>
<evidence type="ECO:0000256" key="7">
    <source>
        <dbReference type="ARBA" id="ARBA00023136"/>
    </source>
</evidence>
<keyword evidence="5" id="KW-0732">Signal</keyword>
<dbReference type="Pfam" id="PF13715">
    <property type="entry name" value="CarbopepD_reg_2"/>
    <property type="match status" value="1"/>
</dbReference>
<keyword evidence="13" id="KW-1185">Reference proteome</keyword>
<feature type="domain" description="TonB-dependent receptor-like beta-barrel" evidence="11">
    <location>
        <begin position="338"/>
        <end position="777"/>
    </location>
</feature>
<dbReference type="InterPro" id="IPR000531">
    <property type="entry name" value="Beta-barrel_TonB"/>
</dbReference>
<evidence type="ECO:0000256" key="3">
    <source>
        <dbReference type="ARBA" id="ARBA00022452"/>
    </source>
</evidence>
<protein>
    <recommendedName>
        <fullName evidence="11">TonB-dependent receptor-like beta-barrel domain-containing protein</fullName>
    </recommendedName>
</protein>
<comment type="caution">
    <text evidence="12">The sequence shown here is derived from an EMBL/GenBank/DDBJ whole genome shotgun (WGS) entry which is preliminary data.</text>
</comment>
<evidence type="ECO:0000313" key="12">
    <source>
        <dbReference type="EMBL" id="NOU60938.1"/>
    </source>
</evidence>
<name>A0ABX1WYH4_9BACT</name>
<keyword evidence="3" id="KW-1134">Transmembrane beta strand</keyword>
<evidence type="ECO:0000256" key="10">
    <source>
        <dbReference type="SAM" id="Phobius"/>
    </source>
</evidence>
<organism evidence="12 13">
    <name type="scientific">Marinifilum caeruleilacunae</name>
    <dbReference type="NCBI Taxonomy" id="2499076"/>
    <lineage>
        <taxon>Bacteria</taxon>
        <taxon>Pseudomonadati</taxon>
        <taxon>Bacteroidota</taxon>
        <taxon>Bacteroidia</taxon>
        <taxon>Marinilabiliales</taxon>
        <taxon>Marinifilaceae</taxon>
    </lineage>
</organism>
<keyword evidence="4 10" id="KW-0812">Transmembrane</keyword>
<accession>A0ABX1WYH4</accession>
<dbReference type="EMBL" id="RZNH01000025">
    <property type="protein sequence ID" value="NOU60938.1"/>
    <property type="molecule type" value="Genomic_DNA"/>
</dbReference>
<evidence type="ECO:0000259" key="11">
    <source>
        <dbReference type="Pfam" id="PF00593"/>
    </source>
</evidence>
<dbReference type="Proteomes" id="UP000732105">
    <property type="component" value="Unassembled WGS sequence"/>
</dbReference>
<keyword evidence="8" id="KW-0675">Receptor</keyword>
<keyword evidence="10" id="KW-1133">Transmembrane helix</keyword>
<dbReference type="SUPFAM" id="SSF49464">
    <property type="entry name" value="Carboxypeptidase regulatory domain-like"/>
    <property type="match status" value="1"/>
</dbReference>
<dbReference type="Gene3D" id="2.60.40.1120">
    <property type="entry name" value="Carboxypeptidase-like, regulatory domain"/>
    <property type="match status" value="1"/>
</dbReference>
<dbReference type="InterPro" id="IPR039426">
    <property type="entry name" value="TonB-dep_rcpt-like"/>
</dbReference>
<dbReference type="Pfam" id="PF00593">
    <property type="entry name" value="TonB_dep_Rec_b-barrel"/>
    <property type="match status" value="1"/>
</dbReference>
<evidence type="ECO:0000256" key="5">
    <source>
        <dbReference type="ARBA" id="ARBA00022729"/>
    </source>
</evidence>